<dbReference type="Gene3D" id="1.10.357.10">
    <property type="entry name" value="Tetracycline Repressor, domain 2"/>
    <property type="match status" value="1"/>
</dbReference>
<gene>
    <name evidence="5" type="ORF">BC6307_14835</name>
</gene>
<name>A0A223KSZ8_9BACI</name>
<feature type="domain" description="HTH tetR-type" evidence="4">
    <location>
        <begin position="13"/>
        <end position="73"/>
    </location>
</feature>
<keyword evidence="1" id="KW-0678">Repressor</keyword>
<dbReference type="RefSeq" id="WP_066418518.1">
    <property type="nucleotide sequence ID" value="NZ_CP018866.1"/>
</dbReference>
<dbReference type="Proteomes" id="UP000215224">
    <property type="component" value="Chromosome"/>
</dbReference>
<feature type="DNA-binding region" description="H-T-H motif" evidence="3">
    <location>
        <begin position="36"/>
        <end position="55"/>
    </location>
</feature>
<dbReference type="KEGG" id="bcoh:BC6307_14835"/>
<dbReference type="PRINTS" id="PR00455">
    <property type="entry name" value="HTHTETR"/>
</dbReference>
<dbReference type="PANTHER" id="PTHR43479:SF8">
    <property type="entry name" value="TRANSCRIPTIONAL REGULATOR, TETR FAMILY"/>
    <property type="match status" value="1"/>
</dbReference>
<dbReference type="PANTHER" id="PTHR43479">
    <property type="entry name" value="ACREF/ENVCD OPERON REPRESSOR-RELATED"/>
    <property type="match status" value="1"/>
</dbReference>
<dbReference type="PROSITE" id="PS50977">
    <property type="entry name" value="HTH_TETR_2"/>
    <property type="match status" value="1"/>
</dbReference>
<sequence length="197" mass="22360">MGKRGRKQGSSGEHSKAQLLSIAADEFAEHGYFSTKISTIVKKAGVTQPTFYLYFPSKEAIFQELVGLFRNKFALLTKKSRLETGLELDSLPGRIAIGLTAIFQFFYDNRSLTKIGLYLSDDAEEIKNDIVQLITENLESEQRDGYFRTNVEMRTVAESLVGIMERLTATYLFQDKKKPEELAREIVDLLLYGLQVK</sequence>
<dbReference type="InterPro" id="IPR001647">
    <property type="entry name" value="HTH_TetR"/>
</dbReference>
<dbReference type="EMBL" id="CP018866">
    <property type="protein sequence ID" value="AST92478.1"/>
    <property type="molecule type" value="Genomic_DNA"/>
</dbReference>
<proteinExistence type="predicted"/>
<dbReference type="InterPro" id="IPR009057">
    <property type="entry name" value="Homeodomain-like_sf"/>
</dbReference>
<dbReference type="STRING" id="1314751.GCA_001591425_03280"/>
<reference evidence="5 6" key="1">
    <citation type="submission" date="2016-12" db="EMBL/GenBank/DDBJ databases">
        <title>The whole genome sequencing and assembly of Bacillus cohnii DSM 6307T strain.</title>
        <authorList>
            <person name="Lee Y.-J."/>
            <person name="Yi H."/>
            <person name="Bahn Y.-S."/>
            <person name="Kim J.F."/>
            <person name="Lee D.-W."/>
        </authorList>
    </citation>
    <scope>NUCLEOTIDE SEQUENCE [LARGE SCALE GENOMIC DNA]</scope>
    <source>
        <strain evidence="5 6">DSM 6307</strain>
    </source>
</reference>
<keyword evidence="2 3" id="KW-0238">DNA-binding</keyword>
<dbReference type="InterPro" id="IPR050624">
    <property type="entry name" value="HTH-type_Tx_Regulator"/>
</dbReference>
<evidence type="ECO:0000313" key="5">
    <source>
        <dbReference type="EMBL" id="AST92478.1"/>
    </source>
</evidence>
<evidence type="ECO:0000313" key="6">
    <source>
        <dbReference type="Proteomes" id="UP000215224"/>
    </source>
</evidence>
<evidence type="ECO:0000256" key="2">
    <source>
        <dbReference type="ARBA" id="ARBA00023125"/>
    </source>
</evidence>
<keyword evidence="6" id="KW-1185">Reference proteome</keyword>
<dbReference type="InterPro" id="IPR036271">
    <property type="entry name" value="Tet_transcr_reg_TetR-rel_C_sf"/>
</dbReference>
<evidence type="ECO:0000256" key="1">
    <source>
        <dbReference type="ARBA" id="ARBA00022491"/>
    </source>
</evidence>
<dbReference type="AlphaFoldDB" id="A0A223KSZ8"/>
<dbReference type="GO" id="GO:0003677">
    <property type="term" value="F:DNA binding"/>
    <property type="evidence" value="ECO:0007669"/>
    <property type="project" value="UniProtKB-UniRule"/>
</dbReference>
<dbReference type="SUPFAM" id="SSF46689">
    <property type="entry name" value="Homeodomain-like"/>
    <property type="match status" value="1"/>
</dbReference>
<accession>A0A223KSZ8</accession>
<dbReference type="Pfam" id="PF00440">
    <property type="entry name" value="TetR_N"/>
    <property type="match status" value="1"/>
</dbReference>
<protein>
    <submittedName>
        <fullName evidence="5">TetR family transcriptional regulator</fullName>
    </submittedName>
</protein>
<organism evidence="5 6">
    <name type="scientific">Sutcliffiella cohnii</name>
    <dbReference type="NCBI Taxonomy" id="33932"/>
    <lineage>
        <taxon>Bacteria</taxon>
        <taxon>Bacillati</taxon>
        <taxon>Bacillota</taxon>
        <taxon>Bacilli</taxon>
        <taxon>Bacillales</taxon>
        <taxon>Bacillaceae</taxon>
        <taxon>Sutcliffiella</taxon>
    </lineage>
</organism>
<dbReference type="Gene3D" id="1.10.10.60">
    <property type="entry name" value="Homeodomain-like"/>
    <property type="match status" value="1"/>
</dbReference>
<evidence type="ECO:0000259" key="4">
    <source>
        <dbReference type="PROSITE" id="PS50977"/>
    </source>
</evidence>
<evidence type="ECO:0000256" key="3">
    <source>
        <dbReference type="PROSITE-ProRule" id="PRU00335"/>
    </source>
</evidence>
<dbReference type="SUPFAM" id="SSF48498">
    <property type="entry name" value="Tetracyclin repressor-like, C-terminal domain"/>
    <property type="match status" value="1"/>
</dbReference>